<dbReference type="eggNOG" id="COG4464">
    <property type="taxonomic scope" value="Bacteria"/>
</dbReference>
<dbReference type="Proteomes" id="UP000182135">
    <property type="component" value="Unassembled WGS sequence"/>
</dbReference>
<sequence>MSRISNKVDFHSHIIPGVDDGSRSFEMTSSMLETSKSEGVKYIAATSHFILGEVEYSRSDYDLRLKNVQENIEEINVVPGMEVYINPELKKLYKEKRIWTINNSRYMLIELPMNDFPVYTEDVFYELRLEGVVPILAHPERNRAIIKNEALLESLIEQGAMAQMNVGSLTGAFGKTVKEFAEKLVKRNLIQIIGSDAHNDRHRTTSVNEGRHIIEKINPDLFEWIEENEEKIILNEEIQCLNICNYKEKKFFDFFKRKERR</sequence>
<dbReference type="GO" id="GO:0004725">
    <property type="term" value="F:protein tyrosine phosphatase activity"/>
    <property type="evidence" value="ECO:0007669"/>
    <property type="project" value="UniProtKB-EC"/>
</dbReference>
<dbReference type="InterPro" id="IPR016195">
    <property type="entry name" value="Pol/histidinol_Pase-like"/>
</dbReference>
<keyword evidence="3" id="KW-0378">Hydrolase</keyword>
<gene>
    <name evidence="6" type="ORF">SAMN04487885_10199</name>
</gene>
<dbReference type="PANTHER" id="PTHR39181:SF1">
    <property type="entry name" value="TYROSINE-PROTEIN PHOSPHATASE YWQE"/>
    <property type="match status" value="1"/>
</dbReference>
<dbReference type="AlphaFoldDB" id="A0A1I2J5T5"/>
<dbReference type="EMBL" id="FOOE01000001">
    <property type="protein sequence ID" value="SFF49380.1"/>
    <property type="molecule type" value="Genomic_DNA"/>
</dbReference>
<dbReference type="Gene3D" id="3.20.20.140">
    <property type="entry name" value="Metal-dependent hydrolases"/>
    <property type="match status" value="1"/>
</dbReference>
<proteinExistence type="inferred from homology"/>
<dbReference type="PIRSF" id="PIRSF016557">
    <property type="entry name" value="Caps_synth_CpsB"/>
    <property type="match status" value="1"/>
</dbReference>
<accession>A0A1I2J5T5</accession>
<dbReference type="RefSeq" id="WP_035770543.1">
    <property type="nucleotide sequence ID" value="NZ_FOOE01000001.1"/>
</dbReference>
<keyword evidence="7" id="KW-1185">Reference proteome</keyword>
<dbReference type="Pfam" id="PF19567">
    <property type="entry name" value="CpsB_CapC"/>
    <property type="match status" value="1"/>
</dbReference>
<reference evidence="6 7" key="1">
    <citation type="submission" date="2016-10" db="EMBL/GenBank/DDBJ databases">
        <authorList>
            <person name="de Groot N.N."/>
        </authorList>
    </citation>
    <scope>NUCLEOTIDE SEQUENCE [LARGE SCALE GENOMIC DNA]</scope>
    <source>
        <strain evidence="6 7">NLAE-zl-G419</strain>
    </source>
</reference>
<evidence type="ECO:0000256" key="4">
    <source>
        <dbReference type="ARBA" id="ARBA00022912"/>
    </source>
</evidence>
<name>A0A1I2J5T5_9CLOT</name>
<comment type="catalytic activity">
    <reaction evidence="5">
        <text>O-phospho-L-tyrosyl-[protein] + H2O = L-tyrosyl-[protein] + phosphate</text>
        <dbReference type="Rhea" id="RHEA:10684"/>
        <dbReference type="Rhea" id="RHEA-COMP:10136"/>
        <dbReference type="Rhea" id="RHEA-COMP:20101"/>
        <dbReference type="ChEBI" id="CHEBI:15377"/>
        <dbReference type="ChEBI" id="CHEBI:43474"/>
        <dbReference type="ChEBI" id="CHEBI:46858"/>
        <dbReference type="ChEBI" id="CHEBI:61978"/>
        <dbReference type="EC" id="3.1.3.48"/>
    </reaction>
</comment>
<dbReference type="OrthoDB" id="9788539at2"/>
<evidence type="ECO:0000313" key="7">
    <source>
        <dbReference type="Proteomes" id="UP000182135"/>
    </source>
</evidence>
<keyword evidence="4" id="KW-0904">Protein phosphatase</keyword>
<protein>
    <recommendedName>
        <fullName evidence="2">protein-tyrosine-phosphatase</fullName>
        <ecNumber evidence="2">3.1.3.48</ecNumber>
    </recommendedName>
</protein>
<comment type="similarity">
    <text evidence="1">Belongs to the metallo-dependent hydrolases superfamily. CpsB/CapC family.</text>
</comment>
<evidence type="ECO:0000313" key="6">
    <source>
        <dbReference type="EMBL" id="SFF49380.1"/>
    </source>
</evidence>
<dbReference type="PANTHER" id="PTHR39181">
    <property type="entry name" value="TYROSINE-PROTEIN PHOSPHATASE YWQE"/>
    <property type="match status" value="1"/>
</dbReference>
<evidence type="ECO:0000256" key="1">
    <source>
        <dbReference type="ARBA" id="ARBA00005750"/>
    </source>
</evidence>
<evidence type="ECO:0000256" key="3">
    <source>
        <dbReference type="ARBA" id="ARBA00022801"/>
    </source>
</evidence>
<organism evidence="6 7">
    <name type="scientific">Clostridium cadaveris</name>
    <dbReference type="NCBI Taxonomy" id="1529"/>
    <lineage>
        <taxon>Bacteria</taxon>
        <taxon>Bacillati</taxon>
        <taxon>Bacillota</taxon>
        <taxon>Clostridia</taxon>
        <taxon>Eubacteriales</taxon>
        <taxon>Clostridiaceae</taxon>
        <taxon>Clostridium</taxon>
    </lineage>
</organism>
<dbReference type="EC" id="3.1.3.48" evidence="2"/>
<evidence type="ECO:0000256" key="5">
    <source>
        <dbReference type="ARBA" id="ARBA00051722"/>
    </source>
</evidence>
<dbReference type="GO" id="GO:0030145">
    <property type="term" value="F:manganese ion binding"/>
    <property type="evidence" value="ECO:0007669"/>
    <property type="project" value="InterPro"/>
</dbReference>
<dbReference type="SUPFAM" id="SSF89550">
    <property type="entry name" value="PHP domain-like"/>
    <property type="match status" value="1"/>
</dbReference>
<dbReference type="InterPro" id="IPR016667">
    <property type="entry name" value="Caps_polysacc_synth_CpsB/CapC"/>
</dbReference>
<evidence type="ECO:0000256" key="2">
    <source>
        <dbReference type="ARBA" id="ARBA00013064"/>
    </source>
</evidence>
<dbReference type="STRING" id="1529.SAMN04487885_10199"/>